<dbReference type="InterPro" id="IPR020449">
    <property type="entry name" value="Tscrpt_reg_AraC-type_HTH"/>
</dbReference>
<accession>A0ABW0W0C3</accession>
<evidence type="ECO:0000259" key="5">
    <source>
        <dbReference type="PROSITE" id="PS01124"/>
    </source>
</evidence>
<comment type="caution">
    <text evidence="6">The sequence shown here is derived from an EMBL/GenBank/DDBJ whole genome shotgun (WGS) entry which is preliminary data.</text>
</comment>
<feature type="transmembrane region" description="Helical" evidence="4">
    <location>
        <begin position="20"/>
        <end position="41"/>
    </location>
</feature>
<gene>
    <name evidence="6" type="ORF">ACFPYJ_21255</name>
</gene>
<dbReference type="SUPFAM" id="SSF46689">
    <property type="entry name" value="Homeodomain-like"/>
    <property type="match status" value="2"/>
</dbReference>
<reference evidence="7" key="1">
    <citation type="journal article" date="2019" name="Int. J. Syst. Evol. Microbiol.">
        <title>The Global Catalogue of Microorganisms (GCM) 10K type strain sequencing project: providing services to taxonomists for standard genome sequencing and annotation.</title>
        <authorList>
            <consortium name="The Broad Institute Genomics Platform"/>
            <consortium name="The Broad Institute Genome Sequencing Center for Infectious Disease"/>
            <person name="Wu L."/>
            <person name="Ma J."/>
        </authorList>
    </citation>
    <scope>NUCLEOTIDE SEQUENCE [LARGE SCALE GENOMIC DNA]</scope>
    <source>
        <strain evidence="7">CGMCC 1.3240</strain>
    </source>
</reference>
<keyword evidence="1" id="KW-0805">Transcription regulation</keyword>
<dbReference type="InterPro" id="IPR018060">
    <property type="entry name" value="HTH_AraC"/>
</dbReference>
<protein>
    <submittedName>
        <fullName evidence="6">Helix-turn-helix domain-containing protein</fullName>
    </submittedName>
</protein>
<dbReference type="PRINTS" id="PR00032">
    <property type="entry name" value="HTHARAC"/>
</dbReference>
<evidence type="ECO:0000256" key="4">
    <source>
        <dbReference type="SAM" id="Phobius"/>
    </source>
</evidence>
<evidence type="ECO:0000256" key="2">
    <source>
        <dbReference type="ARBA" id="ARBA00023125"/>
    </source>
</evidence>
<keyword evidence="2" id="KW-0238">DNA-binding</keyword>
<dbReference type="Pfam" id="PF17853">
    <property type="entry name" value="GGDEF_2"/>
    <property type="match status" value="1"/>
</dbReference>
<dbReference type="InterPro" id="IPR009057">
    <property type="entry name" value="Homeodomain-like_sf"/>
</dbReference>
<evidence type="ECO:0000256" key="3">
    <source>
        <dbReference type="ARBA" id="ARBA00023163"/>
    </source>
</evidence>
<dbReference type="InterPro" id="IPR041522">
    <property type="entry name" value="CdaR_GGDEF"/>
</dbReference>
<keyword evidence="7" id="KW-1185">Reference proteome</keyword>
<dbReference type="SMART" id="SM00342">
    <property type="entry name" value="HTH_ARAC"/>
    <property type="match status" value="1"/>
</dbReference>
<dbReference type="Gene3D" id="1.10.10.60">
    <property type="entry name" value="Homeodomain-like"/>
    <property type="match status" value="2"/>
</dbReference>
<dbReference type="Pfam" id="PF12833">
    <property type="entry name" value="HTH_18"/>
    <property type="match status" value="1"/>
</dbReference>
<dbReference type="PANTHER" id="PTHR43280:SF28">
    <property type="entry name" value="HTH-TYPE TRANSCRIPTIONAL ACTIVATOR RHAS"/>
    <property type="match status" value="1"/>
</dbReference>
<evidence type="ECO:0000313" key="7">
    <source>
        <dbReference type="Proteomes" id="UP001596047"/>
    </source>
</evidence>
<dbReference type="EMBL" id="JBHSOW010000080">
    <property type="protein sequence ID" value="MFC5651598.1"/>
    <property type="molecule type" value="Genomic_DNA"/>
</dbReference>
<dbReference type="Proteomes" id="UP001596047">
    <property type="component" value="Unassembled WGS sequence"/>
</dbReference>
<feature type="transmembrane region" description="Helical" evidence="4">
    <location>
        <begin position="304"/>
        <end position="327"/>
    </location>
</feature>
<proteinExistence type="predicted"/>
<name>A0ABW0W0C3_9BACL</name>
<dbReference type="RefSeq" id="WP_379190235.1">
    <property type="nucleotide sequence ID" value="NZ_JBHSOW010000080.1"/>
</dbReference>
<keyword evidence="3" id="KW-0804">Transcription</keyword>
<evidence type="ECO:0000256" key="1">
    <source>
        <dbReference type="ARBA" id="ARBA00023015"/>
    </source>
</evidence>
<sequence>MKQSLLKRFRINWSDTRNRLVLILTASVSIIILAVGITSYYTSKSVLQRELSEPQHQILQIGMNTIDNYIRESDKIAVKLALHSNVYKFLTMREQNSYTNISVLDDFLGTLVQNTSYIRSIYIYDINRGSFITYPFGYSSRALTFGDSGWVNVVDRFGDKAMIVERRDLPAGFNQGGAGTTLFRKIIIQGDLKGIIAINFIGEKLFGQTSSSYVSNLDSMRFIIDQKAGREDQLVYAVGADNEDFDAMKGGLAGLGDKKFTDFVHEGRHMLVSQIRSPVTGWKYVSAVSQEKLLDKSKTVRNSVLSVSIFALVLGGLTIFYFNYLAFRPVRRMLSLFSNYDRARISPDLIDLEKFTNHLMSDHTKLSQLIRQTMPDASSKFLLDVCHANIRGSRDITAKWNSYFPKWSNAQLTVAVVSIDGYPDWSARFTETDHSLLKFALANIVTEMMSAEWRAVCADFGKDKTAILLQPLTPEAQQPDAKLAEAVPIVRRLLKFSVSVGISTPHADASKLKQAVFEAENALSYRLYEGEGCVIPYRDVSDHEMPEAQSWESFLMDLTHAVEAGDKERSLHVLAELLSEIERDYWYPSKALSLLNQIESRLIRIARCKEADVWNEPNLRHTYDLESIGRHLSDSVSKLAERFGKLAQSKEFIMCQQMIDYMKRHLKEPVGVQEVADSTGISVSLAIQVFKQETNETIYGYLTNLRVERAGELLLQTDHKISDIALMVGYQHENSFIRVFRKYKDITPGKYRELMKDRNAALLE</sequence>
<feature type="domain" description="HTH araC/xylS-type" evidence="5">
    <location>
        <begin position="656"/>
        <end position="754"/>
    </location>
</feature>
<organism evidence="6 7">
    <name type="scientific">Paenibacillus solisilvae</name>
    <dbReference type="NCBI Taxonomy" id="2486751"/>
    <lineage>
        <taxon>Bacteria</taxon>
        <taxon>Bacillati</taxon>
        <taxon>Bacillota</taxon>
        <taxon>Bacilli</taxon>
        <taxon>Bacillales</taxon>
        <taxon>Paenibacillaceae</taxon>
        <taxon>Paenibacillus</taxon>
    </lineage>
</organism>
<evidence type="ECO:0000313" key="6">
    <source>
        <dbReference type="EMBL" id="MFC5651598.1"/>
    </source>
</evidence>
<dbReference type="PANTHER" id="PTHR43280">
    <property type="entry name" value="ARAC-FAMILY TRANSCRIPTIONAL REGULATOR"/>
    <property type="match status" value="1"/>
</dbReference>
<keyword evidence="4" id="KW-0812">Transmembrane</keyword>
<keyword evidence="4" id="KW-1133">Transmembrane helix</keyword>
<dbReference type="PROSITE" id="PS01124">
    <property type="entry name" value="HTH_ARAC_FAMILY_2"/>
    <property type="match status" value="1"/>
</dbReference>
<keyword evidence="4" id="KW-0472">Membrane</keyword>